<dbReference type="GO" id="GO:0043953">
    <property type="term" value="P:protein transport by the Tat complex"/>
    <property type="evidence" value="ECO:0007669"/>
    <property type="project" value="InterPro"/>
</dbReference>
<dbReference type="EMBL" id="VLNT01000017">
    <property type="protein sequence ID" value="TSD57817.1"/>
    <property type="molecule type" value="Genomic_DNA"/>
</dbReference>
<keyword evidence="5" id="KW-0653">Protein transport</keyword>
<dbReference type="OrthoDB" id="3267321at2"/>
<evidence type="ECO:0000313" key="12">
    <source>
        <dbReference type="Proteomes" id="UP000316988"/>
    </source>
</evidence>
<dbReference type="GO" id="GO:0016020">
    <property type="term" value="C:membrane"/>
    <property type="evidence" value="ECO:0007669"/>
    <property type="project" value="UniProtKB-SubCell"/>
</dbReference>
<comment type="subcellular location">
    <subcellularLocation>
        <location evidence="1">Membrane</location>
        <topology evidence="1">Single-pass membrane protein</topology>
    </subcellularLocation>
</comment>
<evidence type="ECO:0000256" key="6">
    <source>
        <dbReference type="ARBA" id="ARBA00022989"/>
    </source>
</evidence>
<evidence type="ECO:0000256" key="8">
    <source>
        <dbReference type="ARBA" id="ARBA00023136"/>
    </source>
</evidence>
<evidence type="ECO:0000256" key="1">
    <source>
        <dbReference type="ARBA" id="ARBA00004167"/>
    </source>
</evidence>
<protein>
    <submittedName>
        <fullName evidence="11">Twin-arginine translocase subunit TatB</fullName>
    </submittedName>
</protein>
<evidence type="ECO:0000313" key="11">
    <source>
        <dbReference type="EMBL" id="TSD57817.1"/>
    </source>
</evidence>
<gene>
    <name evidence="11" type="primary">tatB</name>
    <name evidence="11" type="ORF">FNM00_15455</name>
</gene>
<dbReference type="PANTHER" id="PTHR33162">
    <property type="entry name" value="SEC-INDEPENDENT PROTEIN TRANSLOCASE PROTEIN TATA, CHLOROPLASTIC"/>
    <property type="match status" value="1"/>
</dbReference>
<dbReference type="PRINTS" id="PR01506">
    <property type="entry name" value="TATBPROTEIN"/>
</dbReference>
<evidence type="ECO:0000256" key="5">
    <source>
        <dbReference type="ARBA" id="ARBA00022927"/>
    </source>
</evidence>
<feature type="transmembrane region" description="Helical" evidence="10">
    <location>
        <begin position="6"/>
        <end position="25"/>
    </location>
</feature>
<evidence type="ECO:0000256" key="3">
    <source>
        <dbReference type="ARBA" id="ARBA00022475"/>
    </source>
</evidence>
<proteinExistence type="predicted"/>
<dbReference type="AlphaFoldDB" id="A0A554RUN3"/>
<evidence type="ECO:0000256" key="4">
    <source>
        <dbReference type="ARBA" id="ARBA00022692"/>
    </source>
</evidence>
<keyword evidence="4 10" id="KW-0812">Transmembrane</keyword>
<accession>A0A554RUN3</accession>
<dbReference type="GO" id="GO:0008320">
    <property type="term" value="F:protein transmembrane transporter activity"/>
    <property type="evidence" value="ECO:0007669"/>
    <property type="project" value="InterPro"/>
</dbReference>
<evidence type="ECO:0000256" key="2">
    <source>
        <dbReference type="ARBA" id="ARBA00022448"/>
    </source>
</evidence>
<keyword evidence="2" id="KW-0813">Transport</keyword>
<dbReference type="Proteomes" id="UP000316988">
    <property type="component" value="Unassembled WGS sequence"/>
</dbReference>
<reference evidence="11 12" key="1">
    <citation type="submission" date="2019-07" db="EMBL/GenBank/DDBJ databases">
        <authorList>
            <person name="Zhao L.H."/>
        </authorList>
    </citation>
    <scope>NUCLEOTIDE SEQUENCE [LARGE SCALE GENOMIC DNA]</scope>
    <source>
        <strain evidence="11 12">Co35</strain>
    </source>
</reference>
<dbReference type="InterPro" id="IPR018448">
    <property type="entry name" value="TatB"/>
</dbReference>
<keyword evidence="3" id="KW-1003">Cell membrane</keyword>
<dbReference type="NCBIfam" id="TIGR01410">
    <property type="entry name" value="tatB"/>
    <property type="match status" value="1"/>
</dbReference>
<evidence type="ECO:0000256" key="10">
    <source>
        <dbReference type="SAM" id="Phobius"/>
    </source>
</evidence>
<sequence>MFGMGWPEIAVILIVAMIVFGPDRLPELARQSARFLRTVKQMADNAKADLQREVGDDWKDLDPRQAVREVLAEQDRDATPPPVPPARILRPGEIPPYDDEAT</sequence>
<keyword evidence="8 10" id="KW-0472">Membrane</keyword>
<dbReference type="Gene3D" id="1.20.5.3310">
    <property type="match status" value="1"/>
</dbReference>
<feature type="region of interest" description="Disordered" evidence="9">
    <location>
        <begin position="71"/>
        <end position="102"/>
    </location>
</feature>
<evidence type="ECO:0000256" key="9">
    <source>
        <dbReference type="SAM" id="MobiDB-lite"/>
    </source>
</evidence>
<name>A0A554RUN3_9ACTN</name>
<dbReference type="NCBIfam" id="NF002377">
    <property type="entry name" value="PRK01371.1-4"/>
    <property type="match status" value="1"/>
</dbReference>
<keyword evidence="12" id="KW-1185">Reference proteome</keyword>
<comment type="caution">
    <text evidence="11">The sequence shown here is derived from an EMBL/GenBank/DDBJ whole genome shotgun (WGS) entry which is preliminary data.</text>
</comment>
<organism evidence="11 12">
    <name type="scientific">Aeromicrobium piscarium</name>
    <dbReference type="NCBI Taxonomy" id="2590901"/>
    <lineage>
        <taxon>Bacteria</taxon>
        <taxon>Bacillati</taxon>
        <taxon>Actinomycetota</taxon>
        <taxon>Actinomycetes</taxon>
        <taxon>Propionibacteriales</taxon>
        <taxon>Nocardioidaceae</taxon>
        <taxon>Aeromicrobium</taxon>
    </lineage>
</organism>
<keyword evidence="7" id="KW-0811">Translocation</keyword>
<evidence type="ECO:0000256" key="7">
    <source>
        <dbReference type="ARBA" id="ARBA00023010"/>
    </source>
</evidence>
<dbReference type="Pfam" id="PF02416">
    <property type="entry name" value="TatA_B_E"/>
    <property type="match status" value="1"/>
</dbReference>
<dbReference type="InterPro" id="IPR003369">
    <property type="entry name" value="TatA/B/E"/>
</dbReference>
<dbReference type="PANTHER" id="PTHR33162:SF1">
    <property type="entry name" value="SEC-INDEPENDENT PROTEIN TRANSLOCASE PROTEIN TATA, CHLOROPLASTIC"/>
    <property type="match status" value="1"/>
</dbReference>
<keyword evidence="6 10" id="KW-1133">Transmembrane helix</keyword>